<accession>H0QK46</accession>
<protein>
    <recommendedName>
        <fullName evidence="3">Peptidase C26 family protein</fullName>
    </recommendedName>
</protein>
<evidence type="ECO:0000313" key="2">
    <source>
        <dbReference type="Proteomes" id="UP000003828"/>
    </source>
</evidence>
<dbReference type="Gene3D" id="3.40.50.880">
    <property type="match status" value="1"/>
</dbReference>
<dbReference type="InterPro" id="IPR029062">
    <property type="entry name" value="Class_I_gatase-like"/>
</dbReference>
<organism evidence="1 2">
    <name type="scientific">Arthrobacter globiformis (strain ATCC 8010 / DSM 20124 / JCM 1332 / NBRC 12137 / NCIMB 8907 / NRRL B-2979 / 168)</name>
    <dbReference type="NCBI Taxonomy" id="1077972"/>
    <lineage>
        <taxon>Bacteria</taxon>
        <taxon>Bacillati</taxon>
        <taxon>Actinomycetota</taxon>
        <taxon>Actinomycetes</taxon>
        <taxon>Micrococcales</taxon>
        <taxon>Micrococcaceae</taxon>
        <taxon>Arthrobacter</taxon>
    </lineage>
</organism>
<sequence>MSKPTIAFSTWKRKVSIAPYGTFDLESVGAEYVAAIQAEGANTILLPHSDPDDASSLLRLADGLVLVGGRTWILPPTGNGTRG</sequence>
<keyword evidence="2" id="KW-1185">Reference proteome</keyword>
<dbReference type="AlphaFoldDB" id="H0QK46"/>
<proteinExistence type="predicted"/>
<name>H0QK46_ARTG1</name>
<dbReference type="InterPro" id="IPR011697">
    <property type="entry name" value="Peptidase_C26"/>
</dbReference>
<dbReference type="GO" id="GO:0016787">
    <property type="term" value="F:hydrolase activity"/>
    <property type="evidence" value="ECO:0007669"/>
    <property type="project" value="InterPro"/>
</dbReference>
<dbReference type="Proteomes" id="UP000003828">
    <property type="component" value="Unassembled WGS sequence"/>
</dbReference>
<dbReference type="STRING" id="1077972.ARGLB_037_01370"/>
<evidence type="ECO:0008006" key="3">
    <source>
        <dbReference type="Google" id="ProtNLM"/>
    </source>
</evidence>
<reference evidence="1 2" key="1">
    <citation type="submission" date="2011-12" db="EMBL/GenBank/DDBJ databases">
        <title>Whole genome shotgun sequence of Arthrobacter globiformis NBRC 12137.</title>
        <authorList>
            <person name="Miyazawa S."/>
            <person name="Hosoyama A."/>
            <person name="Tsuchikane K."/>
            <person name="Katsumata H."/>
            <person name="Yamazaki S."/>
            <person name="Fujita N."/>
        </authorList>
    </citation>
    <scope>NUCLEOTIDE SEQUENCE [LARGE SCALE GENOMIC DNA]</scope>
    <source>
        <strain evidence="1 2">NBRC 12137</strain>
    </source>
</reference>
<comment type="caution">
    <text evidence="1">The sequence shown here is derived from an EMBL/GenBank/DDBJ whole genome shotgun (WGS) entry which is preliminary data.</text>
</comment>
<gene>
    <name evidence="1" type="ORF">ARGLB_037_01370</name>
</gene>
<dbReference type="Pfam" id="PF07722">
    <property type="entry name" value="Peptidase_C26"/>
    <property type="match status" value="1"/>
</dbReference>
<dbReference type="EMBL" id="BAEG01000037">
    <property type="protein sequence ID" value="GAB13286.1"/>
    <property type="molecule type" value="Genomic_DNA"/>
</dbReference>
<evidence type="ECO:0000313" key="1">
    <source>
        <dbReference type="EMBL" id="GAB13286.1"/>
    </source>
</evidence>